<name>A0A975GMS3_9BACT</name>
<keyword evidence="3" id="KW-1185">Reference proteome</keyword>
<dbReference type="AlphaFoldDB" id="A0A975GMS3"/>
<sequence>MKGFPGFLSRSEPLNHYGSGDADRTEIRQILSSGFGYLPADSIHSPSR</sequence>
<organism evidence="2 3">
    <name type="scientific">Desulfonema magnum</name>
    <dbReference type="NCBI Taxonomy" id="45655"/>
    <lineage>
        <taxon>Bacteria</taxon>
        <taxon>Pseudomonadati</taxon>
        <taxon>Thermodesulfobacteriota</taxon>
        <taxon>Desulfobacteria</taxon>
        <taxon>Desulfobacterales</taxon>
        <taxon>Desulfococcaceae</taxon>
        <taxon>Desulfonema</taxon>
    </lineage>
</organism>
<dbReference type="Proteomes" id="UP000663722">
    <property type="component" value="Chromosome"/>
</dbReference>
<evidence type="ECO:0000256" key="1">
    <source>
        <dbReference type="SAM" id="MobiDB-lite"/>
    </source>
</evidence>
<feature type="region of interest" description="Disordered" evidence="1">
    <location>
        <begin position="1"/>
        <end position="21"/>
    </location>
</feature>
<reference evidence="2" key="1">
    <citation type="journal article" date="2021" name="Microb. Physiol.">
        <title>Proteogenomic Insights into the Physiology of Marine, Sulfate-Reducing, Filamentous Desulfonema limicola and Desulfonema magnum.</title>
        <authorList>
            <person name="Schnaars V."/>
            <person name="Wohlbrand L."/>
            <person name="Scheve S."/>
            <person name="Hinrichs C."/>
            <person name="Reinhardt R."/>
            <person name="Rabus R."/>
        </authorList>
    </citation>
    <scope>NUCLEOTIDE SEQUENCE</scope>
    <source>
        <strain evidence="2">4be13</strain>
    </source>
</reference>
<accession>A0A975GMS3</accession>
<dbReference type="KEGG" id="dmm:dnm_030420"/>
<evidence type="ECO:0000313" key="2">
    <source>
        <dbReference type="EMBL" id="QTA87015.1"/>
    </source>
</evidence>
<dbReference type="EMBL" id="CP061800">
    <property type="protein sequence ID" value="QTA87015.1"/>
    <property type="molecule type" value="Genomic_DNA"/>
</dbReference>
<evidence type="ECO:0000313" key="3">
    <source>
        <dbReference type="Proteomes" id="UP000663722"/>
    </source>
</evidence>
<gene>
    <name evidence="2" type="ORF">dnm_030420</name>
</gene>
<protein>
    <submittedName>
        <fullName evidence="2">Uncharacterized protein</fullName>
    </submittedName>
</protein>
<proteinExistence type="predicted"/>